<dbReference type="GO" id="GO:0005829">
    <property type="term" value="C:cytosol"/>
    <property type="evidence" value="ECO:0007669"/>
    <property type="project" value="TreeGrafter"/>
</dbReference>
<protein>
    <recommendedName>
        <fullName evidence="3">Class II aldolase/adducin N-terminal domain-containing protein</fullName>
    </recommendedName>
</protein>
<dbReference type="OrthoDB" id="422493at2"/>
<gene>
    <name evidence="4" type="ORF">MC7420_5755</name>
</gene>
<dbReference type="EMBL" id="DS989855">
    <property type="protein sequence ID" value="EDX73875.1"/>
    <property type="molecule type" value="Genomic_DNA"/>
</dbReference>
<sequence length="199" mass="22565">MIDEGYVKYQCHWIETKPLPYKQIAEINQWRDKLYQLHLIGMYENGIGFGNLSIRYTPSGEFIISGTKTGSLPRLTEHHYTIVTDFDLDQNSLTCTGPIQASSEALTHATLYAANPTINAIIHVHNLPLWQQLINQVPTTAQDCPYGTPEMAREILRLFDQENLMAKKILVMAGHEEGIITFGETLDKAGSLLLHYYNK</sequence>
<dbReference type="InterPro" id="IPR036409">
    <property type="entry name" value="Aldolase_II/adducin_N_sf"/>
</dbReference>
<evidence type="ECO:0000313" key="5">
    <source>
        <dbReference type="Proteomes" id="UP000003835"/>
    </source>
</evidence>
<accession>B4VVK7</accession>
<dbReference type="GO" id="GO:0016832">
    <property type="term" value="F:aldehyde-lyase activity"/>
    <property type="evidence" value="ECO:0007669"/>
    <property type="project" value="TreeGrafter"/>
</dbReference>
<dbReference type="AlphaFoldDB" id="B4VVK7"/>
<dbReference type="GO" id="GO:0019323">
    <property type="term" value="P:pentose catabolic process"/>
    <property type="evidence" value="ECO:0007669"/>
    <property type="project" value="TreeGrafter"/>
</dbReference>
<dbReference type="GO" id="GO:0046872">
    <property type="term" value="F:metal ion binding"/>
    <property type="evidence" value="ECO:0007669"/>
    <property type="project" value="UniProtKB-KW"/>
</dbReference>
<evidence type="ECO:0000256" key="1">
    <source>
        <dbReference type="ARBA" id="ARBA00022723"/>
    </source>
</evidence>
<dbReference type="HOGENOM" id="CLU_088910_0_0_3"/>
<dbReference type="eggNOG" id="COG0235">
    <property type="taxonomic scope" value="Bacteria"/>
</dbReference>
<dbReference type="PANTHER" id="PTHR22789">
    <property type="entry name" value="FUCULOSE PHOSPHATE ALDOLASE"/>
    <property type="match status" value="1"/>
</dbReference>
<organism evidence="4 5">
    <name type="scientific">Coleofasciculus chthonoplastes PCC 7420</name>
    <dbReference type="NCBI Taxonomy" id="118168"/>
    <lineage>
        <taxon>Bacteria</taxon>
        <taxon>Bacillati</taxon>
        <taxon>Cyanobacteriota</taxon>
        <taxon>Cyanophyceae</taxon>
        <taxon>Coleofasciculales</taxon>
        <taxon>Coleofasciculaceae</taxon>
        <taxon>Coleofasciculus</taxon>
    </lineage>
</organism>
<dbReference type="Pfam" id="PF00596">
    <property type="entry name" value="Aldolase_II"/>
    <property type="match status" value="1"/>
</dbReference>
<evidence type="ECO:0000313" key="4">
    <source>
        <dbReference type="EMBL" id="EDX73875.1"/>
    </source>
</evidence>
<dbReference type="Gene3D" id="3.40.225.10">
    <property type="entry name" value="Class II aldolase/adducin N-terminal domain"/>
    <property type="match status" value="1"/>
</dbReference>
<dbReference type="SUPFAM" id="SSF53639">
    <property type="entry name" value="AraD/HMP-PK domain-like"/>
    <property type="match status" value="1"/>
</dbReference>
<keyword evidence="2" id="KW-0456">Lyase</keyword>
<keyword evidence="5" id="KW-1185">Reference proteome</keyword>
<dbReference type="RefSeq" id="WP_006102639.1">
    <property type="nucleotide sequence ID" value="NZ_DS989855.1"/>
</dbReference>
<evidence type="ECO:0000259" key="3">
    <source>
        <dbReference type="Pfam" id="PF00596"/>
    </source>
</evidence>
<keyword evidence="1" id="KW-0479">Metal-binding</keyword>
<dbReference type="InterPro" id="IPR050197">
    <property type="entry name" value="Aldolase_class_II_sugar_metab"/>
</dbReference>
<dbReference type="Proteomes" id="UP000003835">
    <property type="component" value="Unassembled WGS sequence"/>
</dbReference>
<dbReference type="STRING" id="118168.MC7420_5755"/>
<feature type="domain" description="Class II aldolase/adducin N-terminal" evidence="3">
    <location>
        <begin position="48"/>
        <end position="191"/>
    </location>
</feature>
<dbReference type="InterPro" id="IPR001303">
    <property type="entry name" value="Aldolase_II/adducin_N"/>
</dbReference>
<reference evidence="4 5" key="1">
    <citation type="submission" date="2008-07" db="EMBL/GenBank/DDBJ databases">
        <authorList>
            <person name="Tandeau de Marsac N."/>
            <person name="Ferriera S."/>
            <person name="Johnson J."/>
            <person name="Kravitz S."/>
            <person name="Beeson K."/>
            <person name="Sutton G."/>
            <person name="Rogers Y.-H."/>
            <person name="Friedman R."/>
            <person name="Frazier M."/>
            <person name="Venter J.C."/>
        </authorList>
    </citation>
    <scope>NUCLEOTIDE SEQUENCE [LARGE SCALE GENOMIC DNA]</scope>
    <source>
        <strain evidence="4 5">PCC 7420</strain>
    </source>
</reference>
<dbReference type="PANTHER" id="PTHR22789:SF0">
    <property type="entry name" value="3-OXO-TETRONATE 4-PHOSPHATE DECARBOXYLASE-RELATED"/>
    <property type="match status" value="1"/>
</dbReference>
<evidence type="ECO:0000256" key="2">
    <source>
        <dbReference type="ARBA" id="ARBA00023239"/>
    </source>
</evidence>
<proteinExistence type="predicted"/>
<name>B4VVK7_9CYAN</name>